<feature type="region of interest" description="Disordered" evidence="1">
    <location>
        <begin position="148"/>
        <end position="172"/>
    </location>
</feature>
<feature type="region of interest" description="Disordered" evidence="1">
    <location>
        <begin position="1"/>
        <end position="77"/>
    </location>
</feature>
<feature type="domain" description="CSD" evidence="2">
    <location>
        <begin position="79"/>
        <end position="145"/>
    </location>
</feature>
<accession>A0AAC9NY61</accession>
<dbReference type="Proteomes" id="UP000182703">
    <property type="component" value="Chromosome"/>
</dbReference>
<dbReference type="EMBL" id="CP018095">
    <property type="protein sequence ID" value="APF37174.1"/>
    <property type="molecule type" value="Genomic_DNA"/>
</dbReference>
<feature type="compositionally biased region" description="Basic and acidic residues" evidence="1">
    <location>
        <begin position="16"/>
        <end position="25"/>
    </location>
</feature>
<dbReference type="InterPro" id="IPR002059">
    <property type="entry name" value="CSP_DNA-bd"/>
</dbReference>
<dbReference type="Gene3D" id="2.40.50.140">
    <property type="entry name" value="Nucleic acid-binding proteins"/>
    <property type="match status" value="2"/>
</dbReference>
<dbReference type="InterPro" id="IPR012340">
    <property type="entry name" value="NA-bd_OB-fold"/>
</dbReference>
<feature type="compositionally biased region" description="Gly residues" evidence="1">
    <location>
        <begin position="26"/>
        <end position="65"/>
    </location>
</feature>
<dbReference type="CDD" id="cd04458">
    <property type="entry name" value="CSP_CDS"/>
    <property type="match status" value="2"/>
</dbReference>
<gene>
    <name evidence="3" type="ORF">BOQ54_07410</name>
</gene>
<organism evidence="3 4">
    <name type="scientific">Chelatococcus daeguensis</name>
    <dbReference type="NCBI Taxonomy" id="444444"/>
    <lineage>
        <taxon>Bacteria</taxon>
        <taxon>Pseudomonadati</taxon>
        <taxon>Pseudomonadota</taxon>
        <taxon>Alphaproteobacteria</taxon>
        <taxon>Hyphomicrobiales</taxon>
        <taxon>Chelatococcaceae</taxon>
        <taxon>Chelatococcus</taxon>
    </lineage>
</organism>
<dbReference type="PROSITE" id="PS51857">
    <property type="entry name" value="CSD_2"/>
    <property type="match status" value="2"/>
</dbReference>
<dbReference type="AlphaFoldDB" id="A0AAC9NY61"/>
<dbReference type="GO" id="GO:0003676">
    <property type="term" value="F:nucleic acid binding"/>
    <property type="evidence" value="ECO:0007669"/>
    <property type="project" value="InterPro"/>
</dbReference>
<name>A0AAC9NY61_9HYPH</name>
<feature type="domain" description="CSD" evidence="2">
    <location>
        <begin position="176"/>
        <end position="243"/>
    </location>
</feature>
<sequence length="243" mass="25334">MNRYDDNRDARRRGGGRRDSFDSRDGGFGGRDGGFGGRDGGFGGRDGGFGGRDGGFGGREGGFGGRPSRDAFAAPAGPPTDATVKWFNPEKGFGFVACEDGSGDAFLSMRSLEAAGFSGAEPGARIVVRLREGPKGNQVAEVLELEDLPPQPRAPRGPRAGGGGFAPRIPEGPAEEMAGTVKWYNRDKGFGFVQPDDGGRDVFVHASTLQRGGIADLAEGQRVNMSVVAGAKGREASMISYAD</sequence>
<dbReference type="RefSeq" id="WP_055460045.1">
    <property type="nucleotide sequence ID" value="NZ_CP018095.1"/>
</dbReference>
<dbReference type="InterPro" id="IPR050181">
    <property type="entry name" value="Cold_shock_domain"/>
</dbReference>
<dbReference type="InterPro" id="IPR011129">
    <property type="entry name" value="CSD"/>
</dbReference>
<evidence type="ECO:0000313" key="3">
    <source>
        <dbReference type="EMBL" id="APF37174.1"/>
    </source>
</evidence>
<proteinExistence type="predicted"/>
<dbReference type="Pfam" id="PF00313">
    <property type="entry name" value="CSD"/>
    <property type="match status" value="2"/>
</dbReference>
<keyword evidence="4" id="KW-1185">Reference proteome</keyword>
<dbReference type="KEGG" id="cdq:BOQ54_07410"/>
<dbReference type="SMART" id="SM00357">
    <property type="entry name" value="CSP"/>
    <property type="match status" value="2"/>
</dbReference>
<evidence type="ECO:0000256" key="1">
    <source>
        <dbReference type="SAM" id="MobiDB-lite"/>
    </source>
</evidence>
<evidence type="ECO:0000259" key="2">
    <source>
        <dbReference type="PROSITE" id="PS51857"/>
    </source>
</evidence>
<dbReference type="PRINTS" id="PR00050">
    <property type="entry name" value="COLDSHOCK"/>
</dbReference>
<dbReference type="GO" id="GO:0005829">
    <property type="term" value="C:cytosol"/>
    <property type="evidence" value="ECO:0007669"/>
    <property type="project" value="UniProtKB-ARBA"/>
</dbReference>
<protein>
    <recommendedName>
        <fullName evidence="2">CSD domain-containing protein</fullName>
    </recommendedName>
</protein>
<evidence type="ECO:0000313" key="4">
    <source>
        <dbReference type="Proteomes" id="UP000182703"/>
    </source>
</evidence>
<dbReference type="SUPFAM" id="SSF50249">
    <property type="entry name" value="Nucleic acid-binding proteins"/>
    <property type="match status" value="2"/>
</dbReference>
<reference evidence="3 4" key="1">
    <citation type="submission" date="2016-11" db="EMBL/GenBank/DDBJ databases">
        <title>Complete genome sequence of the aerobically denitrifying bacterium Chelatococcus daeguensis TAD1.</title>
        <authorList>
            <person name="Yang Y."/>
            <person name="Huang S."/>
            <person name="Lin E."/>
        </authorList>
    </citation>
    <scope>NUCLEOTIDE SEQUENCE [LARGE SCALE GENOMIC DNA]</scope>
    <source>
        <strain evidence="3 4">TAD1</strain>
    </source>
</reference>
<dbReference type="PANTHER" id="PTHR11544">
    <property type="entry name" value="COLD SHOCK DOMAIN CONTAINING PROTEINS"/>
    <property type="match status" value="1"/>
</dbReference>